<evidence type="ECO:0000256" key="5">
    <source>
        <dbReference type="ARBA" id="ARBA00023157"/>
    </source>
</evidence>
<evidence type="ECO:0000256" key="4">
    <source>
        <dbReference type="ARBA" id="ARBA00022729"/>
    </source>
</evidence>
<dbReference type="GeneID" id="115808700"/>
<evidence type="ECO:0000256" key="3">
    <source>
        <dbReference type="ARBA" id="ARBA00022525"/>
    </source>
</evidence>
<keyword evidence="5" id="KW-1015">Disulfide bond</keyword>
<dbReference type="Proteomes" id="UP000504632">
    <property type="component" value="Chromosome 3"/>
</dbReference>
<protein>
    <submittedName>
        <fullName evidence="8">Meteorin</fullName>
    </submittedName>
</protein>
<keyword evidence="3" id="KW-0964">Secreted</keyword>
<keyword evidence="4 6" id="KW-0732">Signal</keyword>
<dbReference type="PANTHER" id="PTHR28593">
    <property type="entry name" value="METEORIN-LIKE PROTEIN"/>
    <property type="match status" value="1"/>
</dbReference>
<reference evidence="8" key="1">
    <citation type="submission" date="2025-08" db="UniProtKB">
        <authorList>
            <consortium name="RefSeq"/>
        </authorList>
    </citation>
    <scope>IDENTIFICATION</scope>
</reference>
<accession>A0A6J2V2H5</accession>
<organism evidence="7 8">
    <name type="scientific">Chanos chanos</name>
    <name type="common">Milkfish</name>
    <name type="synonym">Mugil chanos</name>
    <dbReference type="NCBI Taxonomy" id="29144"/>
    <lineage>
        <taxon>Eukaryota</taxon>
        <taxon>Metazoa</taxon>
        <taxon>Chordata</taxon>
        <taxon>Craniata</taxon>
        <taxon>Vertebrata</taxon>
        <taxon>Euteleostomi</taxon>
        <taxon>Actinopterygii</taxon>
        <taxon>Neopterygii</taxon>
        <taxon>Teleostei</taxon>
        <taxon>Ostariophysi</taxon>
        <taxon>Gonorynchiformes</taxon>
        <taxon>Chanidae</taxon>
        <taxon>Chanos</taxon>
    </lineage>
</organism>
<dbReference type="GO" id="GO:0050772">
    <property type="term" value="P:positive regulation of axonogenesis"/>
    <property type="evidence" value="ECO:0007669"/>
    <property type="project" value="TreeGrafter"/>
</dbReference>
<dbReference type="OrthoDB" id="6092325at2759"/>
<comment type="similarity">
    <text evidence="2">Belongs to the meteorin family.</text>
</comment>
<feature type="chain" id="PRO_5026945832" evidence="6">
    <location>
        <begin position="29"/>
        <end position="295"/>
    </location>
</feature>
<name>A0A6J2V2H5_CHACN</name>
<evidence type="ECO:0000256" key="2">
    <source>
        <dbReference type="ARBA" id="ARBA00005669"/>
    </source>
</evidence>
<comment type="subcellular location">
    <subcellularLocation>
        <location evidence="1">Secreted</location>
    </subcellularLocation>
</comment>
<dbReference type="FunCoup" id="A0A6J2V2H5">
    <property type="interactions" value="218"/>
</dbReference>
<dbReference type="InParanoid" id="A0A6J2V2H5"/>
<gene>
    <name evidence="8" type="primary">metrn</name>
</gene>
<keyword evidence="7" id="KW-1185">Reference proteome</keyword>
<dbReference type="PANTHER" id="PTHR28593:SF2">
    <property type="entry name" value="METEORIN"/>
    <property type="match status" value="1"/>
</dbReference>
<evidence type="ECO:0000256" key="6">
    <source>
        <dbReference type="SAM" id="SignalP"/>
    </source>
</evidence>
<dbReference type="GO" id="GO:0005615">
    <property type="term" value="C:extracellular space"/>
    <property type="evidence" value="ECO:0007669"/>
    <property type="project" value="TreeGrafter"/>
</dbReference>
<evidence type="ECO:0000313" key="8">
    <source>
        <dbReference type="RefSeq" id="XP_030626008.1"/>
    </source>
</evidence>
<evidence type="ECO:0000256" key="1">
    <source>
        <dbReference type="ARBA" id="ARBA00004613"/>
    </source>
</evidence>
<dbReference type="InterPro" id="IPR051998">
    <property type="entry name" value="Meteorin-like"/>
</dbReference>
<dbReference type="CTD" id="79006"/>
<dbReference type="GO" id="GO:0010001">
    <property type="term" value="P:glial cell differentiation"/>
    <property type="evidence" value="ECO:0007669"/>
    <property type="project" value="TreeGrafter"/>
</dbReference>
<dbReference type="AlphaFoldDB" id="A0A6J2V2H5"/>
<sequence>MEPVGLRVFSVLIPSLVLLLLCLDSVLGRYSEDQCSWRGSGLSRPQGTVEQVWLRCAEGSVDWLYPSGALRLSLSPRLPRGVLYACIKPSQHFGGAQIYLEKSGVLELLVGDRPPPQGPPQVRCFSATPGEDATLFLQATPHQDISRRIAAFRYELRGDWTARLSMDSQPISVEGACRPCNDSEILMAVCTSDFVFRGNIHAVELDADLRAAVIKVAVTRVFRQKFSLFSGPGGSGEVRTLLECGVRPGPGTFLFTGRAHFGQAWLGCAPRYRDFQKAYSRAKQHLHLPCQLDTD</sequence>
<dbReference type="RefSeq" id="XP_030626008.1">
    <property type="nucleotide sequence ID" value="XM_030770148.1"/>
</dbReference>
<evidence type="ECO:0000313" key="7">
    <source>
        <dbReference type="Proteomes" id="UP000504632"/>
    </source>
</evidence>
<dbReference type="GO" id="GO:0005179">
    <property type="term" value="F:hormone activity"/>
    <property type="evidence" value="ECO:0007669"/>
    <property type="project" value="TreeGrafter"/>
</dbReference>
<proteinExistence type="inferred from homology"/>
<feature type="signal peptide" evidence="6">
    <location>
        <begin position="1"/>
        <end position="28"/>
    </location>
</feature>